<proteinExistence type="predicted"/>
<evidence type="ECO:0000313" key="3">
    <source>
        <dbReference type="Proteomes" id="UP001161691"/>
    </source>
</evidence>
<name>A0ABT6TTK1_9BACL</name>
<feature type="region of interest" description="Disordered" evidence="1">
    <location>
        <begin position="1"/>
        <end position="44"/>
    </location>
</feature>
<protein>
    <submittedName>
        <fullName evidence="2">Uncharacterized protein</fullName>
    </submittedName>
</protein>
<dbReference type="Proteomes" id="UP001161691">
    <property type="component" value="Unassembled WGS sequence"/>
</dbReference>
<comment type="caution">
    <text evidence="2">The sequence shown here is derived from an EMBL/GenBank/DDBJ whole genome shotgun (WGS) entry which is preliminary data.</text>
</comment>
<dbReference type="RefSeq" id="WP_282913052.1">
    <property type="nucleotide sequence ID" value="NZ_JAGRPV010000002.1"/>
</dbReference>
<reference evidence="2" key="1">
    <citation type="submission" date="2023-04" db="EMBL/GenBank/DDBJ databases">
        <title>Comparative genomic analysis of Cohnella hashimotonis sp. nov., isolated from the International Space Station.</title>
        <authorList>
            <person name="Venkateswaran K."/>
            <person name="Simpson A."/>
        </authorList>
    </citation>
    <scope>NUCLEOTIDE SEQUENCE</scope>
    <source>
        <strain evidence="2">F6_2S_P_1</strain>
    </source>
</reference>
<organism evidence="2 3">
    <name type="scientific">Cohnella hashimotonis</name>
    <dbReference type="NCBI Taxonomy" id="2826895"/>
    <lineage>
        <taxon>Bacteria</taxon>
        <taxon>Bacillati</taxon>
        <taxon>Bacillota</taxon>
        <taxon>Bacilli</taxon>
        <taxon>Bacillales</taxon>
        <taxon>Paenibacillaceae</taxon>
        <taxon>Cohnella</taxon>
    </lineage>
</organism>
<gene>
    <name evidence="2" type="ORF">KB449_34985</name>
</gene>
<evidence type="ECO:0000256" key="1">
    <source>
        <dbReference type="SAM" id="MobiDB-lite"/>
    </source>
</evidence>
<accession>A0ABT6TTK1</accession>
<keyword evidence="3" id="KW-1185">Reference proteome</keyword>
<sequence length="44" mass="4534">MLQASTSGWREKPALQAISNVTEATRVPERAASDRSGAAGTCGT</sequence>
<dbReference type="EMBL" id="JAGRPV010000002">
    <property type="protein sequence ID" value="MDI4650188.1"/>
    <property type="molecule type" value="Genomic_DNA"/>
</dbReference>
<evidence type="ECO:0000313" key="2">
    <source>
        <dbReference type="EMBL" id="MDI4650188.1"/>
    </source>
</evidence>